<sequence>MTNNDDAPLEHTHPYTLRVVRQMLGLTRHAVSKLIELGFVDPSRGPGRAWRFSFRDVVLLRSAHDLRAARIPTRQILRTLRRLRETLPPEAPVNGLRITAVGDRIIVREEHAQWEPDTGQLVMDFSVAPATGSVTFIAQRPAETEASPSHDVDELFEAAEALESSDPAAAEQAYRRILAQEPAHAHAYLNLGFMLCEAGRSGEAVALYDEGVEHCPDDPLIHYNRAVALEDIGRVSDALAAYEQCLRLQPDFADAHQNAALLYAQSGQKQLAIRHFSAYRRLQPRN</sequence>
<dbReference type="Gene3D" id="1.10.1660.10">
    <property type="match status" value="1"/>
</dbReference>
<dbReference type="InterPro" id="IPR011990">
    <property type="entry name" value="TPR-like_helical_dom_sf"/>
</dbReference>
<dbReference type="PANTHER" id="PTHR44858:SF1">
    <property type="entry name" value="UDP-N-ACETYLGLUCOSAMINE--PEPTIDE N-ACETYLGLUCOSAMINYLTRANSFERASE SPINDLY-RELATED"/>
    <property type="match status" value="1"/>
</dbReference>
<dbReference type="Gene3D" id="1.25.40.10">
    <property type="entry name" value="Tetratricopeptide repeat domain"/>
    <property type="match status" value="1"/>
</dbReference>
<proteinExistence type="predicted"/>
<protein>
    <recommendedName>
        <fullName evidence="6">Tetratricopeptide repeat protein</fullName>
    </recommendedName>
</protein>
<evidence type="ECO:0000256" key="3">
    <source>
        <dbReference type="PROSITE-ProRule" id="PRU00339"/>
    </source>
</evidence>
<dbReference type="InterPro" id="IPR050498">
    <property type="entry name" value="Ycf3"/>
</dbReference>
<reference evidence="5" key="1">
    <citation type="journal article" date="2019" name="Int. J. Syst. Evol. Microbiol.">
        <title>The Global Catalogue of Microorganisms (GCM) 10K type strain sequencing project: providing services to taxonomists for standard genome sequencing and annotation.</title>
        <authorList>
            <consortium name="The Broad Institute Genomics Platform"/>
            <consortium name="The Broad Institute Genome Sequencing Center for Infectious Disease"/>
            <person name="Wu L."/>
            <person name="Ma J."/>
        </authorList>
    </citation>
    <scope>NUCLEOTIDE SEQUENCE [LARGE SCALE GENOMIC DNA]</scope>
    <source>
        <strain evidence="5">JCM 17804</strain>
    </source>
</reference>
<name>A0ABP8HDY0_9BURK</name>
<organism evidence="4 5">
    <name type="scientific">Variovorax defluvii</name>
    <dbReference type="NCBI Taxonomy" id="913761"/>
    <lineage>
        <taxon>Bacteria</taxon>
        <taxon>Pseudomonadati</taxon>
        <taxon>Pseudomonadota</taxon>
        <taxon>Betaproteobacteria</taxon>
        <taxon>Burkholderiales</taxon>
        <taxon>Comamonadaceae</taxon>
        <taxon>Variovorax</taxon>
    </lineage>
</organism>
<dbReference type="InterPro" id="IPR019734">
    <property type="entry name" value="TPR_rpt"/>
</dbReference>
<feature type="repeat" description="TPR" evidence="3">
    <location>
        <begin position="185"/>
        <end position="218"/>
    </location>
</feature>
<dbReference type="Pfam" id="PF14559">
    <property type="entry name" value="TPR_19"/>
    <property type="match status" value="1"/>
</dbReference>
<evidence type="ECO:0000256" key="1">
    <source>
        <dbReference type="ARBA" id="ARBA00022737"/>
    </source>
</evidence>
<evidence type="ECO:0008006" key="6">
    <source>
        <dbReference type="Google" id="ProtNLM"/>
    </source>
</evidence>
<evidence type="ECO:0000313" key="4">
    <source>
        <dbReference type="EMBL" id="GAA4337797.1"/>
    </source>
</evidence>
<dbReference type="EMBL" id="BAABGJ010000012">
    <property type="protein sequence ID" value="GAA4337797.1"/>
    <property type="molecule type" value="Genomic_DNA"/>
</dbReference>
<keyword evidence="2 3" id="KW-0802">TPR repeat</keyword>
<dbReference type="SMART" id="SM00028">
    <property type="entry name" value="TPR"/>
    <property type="match status" value="3"/>
</dbReference>
<dbReference type="Proteomes" id="UP001500975">
    <property type="component" value="Unassembled WGS sequence"/>
</dbReference>
<evidence type="ECO:0000313" key="5">
    <source>
        <dbReference type="Proteomes" id="UP001500975"/>
    </source>
</evidence>
<feature type="repeat" description="TPR" evidence="3">
    <location>
        <begin position="219"/>
        <end position="252"/>
    </location>
</feature>
<gene>
    <name evidence="4" type="ORF">GCM10023165_16060</name>
</gene>
<evidence type="ECO:0000256" key="2">
    <source>
        <dbReference type="ARBA" id="ARBA00022803"/>
    </source>
</evidence>
<dbReference type="PANTHER" id="PTHR44858">
    <property type="entry name" value="TETRATRICOPEPTIDE REPEAT PROTEIN 6"/>
    <property type="match status" value="1"/>
</dbReference>
<accession>A0ABP8HDY0</accession>
<dbReference type="Pfam" id="PF13432">
    <property type="entry name" value="TPR_16"/>
    <property type="match status" value="1"/>
</dbReference>
<keyword evidence="5" id="KW-1185">Reference proteome</keyword>
<dbReference type="PROSITE" id="PS50005">
    <property type="entry name" value="TPR"/>
    <property type="match status" value="2"/>
</dbReference>
<dbReference type="RefSeq" id="WP_345537080.1">
    <property type="nucleotide sequence ID" value="NZ_BAABGJ010000012.1"/>
</dbReference>
<dbReference type="SUPFAM" id="SSF48452">
    <property type="entry name" value="TPR-like"/>
    <property type="match status" value="1"/>
</dbReference>
<keyword evidence="1" id="KW-0677">Repeat</keyword>
<comment type="caution">
    <text evidence="4">The sequence shown here is derived from an EMBL/GenBank/DDBJ whole genome shotgun (WGS) entry which is preliminary data.</text>
</comment>